<organism evidence="2 3">
    <name type="scientific">Botrytis fragariae</name>
    <dbReference type="NCBI Taxonomy" id="1964551"/>
    <lineage>
        <taxon>Eukaryota</taxon>
        <taxon>Fungi</taxon>
        <taxon>Dikarya</taxon>
        <taxon>Ascomycota</taxon>
        <taxon>Pezizomycotina</taxon>
        <taxon>Leotiomycetes</taxon>
        <taxon>Helotiales</taxon>
        <taxon>Sclerotiniaceae</taxon>
        <taxon>Botrytis</taxon>
    </lineage>
</organism>
<protein>
    <submittedName>
        <fullName evidence="2">Uncharacterized protein</fullName>
    </submittedName>
</protein>
<dbReference type="OrthoDB" id="5393537at2759"/>
<keyword evidence="3" id="KW-1185">Reference proteome</keyword>
<feature type="compositionally biased region" description="Polar residues" evidence="1">
    <location>
        <begin position="102"/>
        <end position="123"/>
    </location>
</feature>
<dbReference type="AlphaFoldDB" id="A0A8H6EH30"/>
<dbReference type="RefSeq" id="XP_037191000.1">
    <property type="nucleotide sequence ID" value="XM_037339434.1"/>
</dbReference>
<dbReference type="Proteomes" id="UP000531561">
    <property type="component" value="Unassembled WGS sequence"/>
</dbReference>
<dbReference type="EMBL" id="JABFCT010000011">
    <property type="protein sequence ID" value="KAF5872054.1"/>
    <property type="molecule type" value="Genomic_DNA"/>
</dbReference>
<sequence>MFSARTTNPSSHRTTASQSETLNTNKMLENIESPLPVGNQQLHVGRQPKEATEYDGARRRPCCFRQLYDRFIPRKAAGKTGPFHKPNDLAKLATEHNLSTQEVHNATQKGEQARNQSRASSLQLEDVTRENNELNIKCEKLQHDISICFHQKKKSEAAVKNAFKDLDNRNNLLQTRNDDLRMLEHSYNTVVMDKELQDQKFQELFENFETQERENLTLGDELRELESQTRSESAFVILRQKLETSQEETKHYKQQSRTFRKIIQESNVPMEINELDVSQKFKWLREEVHRIICSFYSMEKAYPVPGDSTLQNAETHLYNLFSPSLDRFEREIGVRAFVFGQLDEFLLFKELFGLEDMDESLGIEQGLGNFEAIFKQNHPDRHAELAAWRTATMECAKFLKPVSPSHPPDLCKHVAEELMRLLNPLGKYLQERTDQLMARWQGLCMVALKLTMKLRNYKDVYRCEMPALGDIVKDGEMDVEYEVHKENCKKHAELNGWPIAYVLSGALVRYSAEEPEIKVSLVKPWGVVHAHPDK</sequence>
<gene>
    <name evidence="2" type="ORF">Bfra_009081</name>
</gene>
<comment type="caution">
    <text evidence="2">The sequence shown here is derived from an EMBL/GenBank/DDBJ whole genome shotgun (WGS) entry which is preliminary data.</text>
</comment>
<reference evidence="2 3" key="1">
    <citation type="journal article" date="2020" name="Phytopathology">
        <title>A high-quality genome resource of Botrytis fragariae, a new and rapidly spreading fungal pathogen causing strawberry gray mold in the U.S.A.</title>
        <authorList>
            <person name="Wu Y."/>
            <person name="Saski C.A."/>
            <person name="Schnabel G."/>
            <person name="Xiao S."/>
            <person name="Hu M."/>
        </authorList>
    </citation>
    <scope>NUCLEOTIDE SEQUENCE [LARGE SCALE GENOMIC DNA]</scope>
    <source>
        <strain evidence="2 3">BVB16</strain>
    </source>
</reference>
<dbReference type="GeneID" id="59263126"/>
<name>A0A8H6EH30_9HELO</name>
<evidence type="ECO:0000256" key="1">
    <source>
        <dbReference type="SAM" id="MobiDB-lite"/>
    </source>
</evidence>
<accession>A0A8H6EH30</accession>
<evidence type="ECO:0000313" key="2">
    <source>
        <dbReference type="EMBL" id="KAF5872054.1"/>
    </source>
</evidence>
<proteinExistence type="predicted"/>
<evidence type="ECO:0000313" key="3">
    <source>
        <dbReference type="Proteomes" id="UP000531561"/>
    </source>
</evidence>
<feature type="region of interest" description="Disordered" evidence="1">
    <location>
        <begin position="102"/>
        <end position="126"/>
    </location>
</feature>